<keyword evidence="3" id="KW-1185">Reference proteome</keyword>
<feature type="transmembrane region" description="Helical" evidence="1">
    <location>
        <begin position="37"/>
        <end position="56"/>
    </location>
</feature>
<dbReference type="Proteomes" id="UP000076830">
    <property type="component" value="Chromosome"/>
</dbReference>
<dbReference type="AlphaFoldDB" id="A0A161HJS7"/>
<keyword evidence="1" id="KW-0812">Transmembrane</keyword>
<feature type="transmembrane region" description="Helical" evidence="1">
    <location>
        <begin position="12"/>
        <end position="31"/>
    </location>
</feature>
<accession>A0A161HJS7</accession>
<proteinExistence type="predicted"/>
<protein>
    <submittedName>
        <fullName evidence="2">Uncharacterized protein</fullName>
    </submittedName>
</protein>
<evidence type="ECO:0000313" key="3">
    <source>
        <dbReference type="Proteomes" id="UP000076830"/>
    </source>
</evidence>
<keyword evidence="1" id="KW-0472">Membrane</keyword>
<gene>
    <name evidence="2" type="ORF">I596_1562</name>
</gene>
<sequence length="100" mass="11035">MTIRAYLLRSGRRYRLAFFVFWAMAAVPGFFRLGPPYSYGWGLGIAGVAVTLLAAYRSIRCPRCGGSAWMAGMRMAPLWKTGPGHACPRCEVSYEAPLTP</sequence>
<evidence type="ECO:0000256" key="1">
    <source>
        <dbReference type="SAM" id="Phobius"/>
    </source>
</evidence>
<organism evidence="2 3">
    <name type="scientific">Dokdonella koreensis DS-123</name>
    <dbReference type="NCBI Taxonomy" id="1300342"/>
    <lineage>
        <taxon>Bacteria</taxon>
        <taxon>Pseudomonadati</taxon>
        <taxon>Pseudomonadota</taxon>
        <taxon>Gammaproteobacteria</taxon>
        <taxon>Lysobacterales</taxon>
        <taxon>Rhodanobacteraceae</taxon>
        <taxon>Dokdonella</taxon>
    </lineage>
</organism>
<dbReference type="EMBL" id="CP015249">
    <property type="protein sequence ID" value="ANB17586.1"/>
    <property type="molecule type" value="Genomic_DNA"/>
</dbReference>
<keyword evidence="1" id="KW-1133">Transmembrane helix</keyword>
<name>A0A161HJS7_9GAMM</name>
<evidence type="ECO:0000313" key="2">
    <source>
        <dbReference type="EMBL" id="ANB17586.1"/>
    </source>
</evidence>
<dbReference type="KEGG" id="dko:I596_1562"/>
<dbReference type="STRING" id="1300342.I596_1562"/>
<reference evidence="2 3" key="1">
    <citation type="submission" date="2016-04" db="EMBL/GenBank/DDBJ databases">
        <title>Complete genome sequence of Dokdonella koreensis DS-123T.</title>
        <authorList>
            <person name="Kim J.F."/>
            <person name="Lee H."/>
            <person name="Kwak M.-J."/>
        </authorList>
    </citation>
    <scope>NUCLEOTIDE SEQUENCE [LARGE SCALE GENOMIC DNA]</scope>
    <source>
        <strain evidence="2 3">DS-123</strain>
    </source>
</reference>
<dbReference type="RefSeq" id="WP_067645896.1">
    <property type="nucleotide sequence ID" value="NZ_CP015249.1"/>
</dbReference>